<reference evidence="2" key="2">
    <citation type="submission" date="2020-05" db="EMBL/GenBank/DDBJ databases">
        <authorList>
            <person name="Kim H.-S."/>
            <person name="Proctor R.H."/>
            <person name="Brown D.W."/>
        </authorList>
    </citation>
    <scope>NUCLEOTIDE SEQUENCE</scope>
    <source>
        <strain evidence="2">NRRL 45417</strain>
    </source>
</reference>
<comment type="caution">
    <text evidence="2">The sequence shown here is derived from an EMBL/GenBank/DDBJ whole genome shotgun (WGS) entry which is preliminary data.</text>
</comment>
<dbReference type="EMBL" id="JABFAI010000335">
    <property type="protein sequence ID" value="KAF4946126.1"/>
    <property type="molecule type" value="Genomic_DNA"/>
</dbReference>
<protein>
    <recommendedName>
        <fullName evidence="1">Phosphatidylinositol-specific phospholipase C X domain-containing protein</fullName>
    </recommendedName>
</protein>
<gene>
    <name evidence="2" type="ORF">FGADI_11404</name>
</gene>
<sequence>MDSIISGFEHALNNTTPHAPWSQAEKVGQAGQFSTHHKPAMCEYKGKLFLTWATAADNTFSWTTFDESDNCWQSVPSWCELKGKKQAHTSALVVFNKVLYAIIPWKATDSTINPQSGCDFLSYDGTTFNYCCSWGPTWCSPITAIQHEGVLHVVTYNTYESDHFVWSYSLPGTDTITGPFSDNTQINEQTTSNPALYFRDGNVRLMFLAAGTGRSVLETTLTMGDSPPWVRHDATGLDESGNSGISAISNPEGDRSWICFKTHGGSNNLICHWEKNKRSWSRNVPLGYGIPFLTKNEAALAYFNTWVYAAWNTDIGDNPPIYWSRRPIKHMDPESWMGDLFDQNISISALSIPGTHDSCTYSWHDIPNPINGWIRTQDMSITQQLNAGIRYFDIRASYKNIPARNRGEQVPLTAAHGDYALPLSIQDVLGFFYTWLDTHPTEAVIVQLKADGGPTSSQNVSNDFYTLIQSNLNKYWVVAETIPTLSQIKGKIQLVRRVPRPDACEANEPFGINAYNNWPQNAAGAINNSLVNTASTPVSLWVEDNYTFDQNGATALQKKKQNIADFLNKAFDSSPQPANAPVWFIGYSSYVTDWTLPSGVPNSNFNYATENLSGMSMNQSLEEIINSKGGYNRPALVGTVVMDYPNWKSGTLIESIIYTNSLNLSS</sequence>
<accession>A0A8H4WQ95</accession>
<dbReference type="Proteomes" id="UP000604273">
    <property type="component" value="Unassembled WGS sequence"/>
</dbReference>
<dbReference type="OrthoDB" id="1046782at2759"/>
<dbReference type="AlphaFoldDB" id="A0A8H4WQ95"/>
<dbReference type="PANTHER" id="PTHR13593:SF113">
    <property type="entry name" value="SI:DKEY-266F7.9"/>
    <property type="match status" value="1"/>
</dbReference>
<dbReference type="GO" id="GO:0006629">
    <property type="term" value="P:lipid metabolic process"/>
    <property type="evidence" value="ECO:0007669"/>
    <property type="project" value="InterPro"/>
</dbReference>
<dbReference type="InterPro" id="IPR051057">
    <property type="entry name" value="PI-PLC_domain"/>
</dbReference>
<dbReference type="InterPro" id="IPR000909">
    <property type="entry name" value="PLipase_C_PInositol-sp_X_dom"/>
</dbReference>
<keyword evidence="3" id="KW-1185">Reference proteome</keyword>
<dbReference type="InterPro" id="IPR017946">
    <property type="entry name" value="PLC-like_Pdiesterase_TIM-brl"/>
</dbReference>
<dbReference type="Pfam" id="PF00388">
    <property type="entry name" value="PI-PLC-X"/>
    <property type="match status" value="1"/>
</dbReference>
<evidence type="ECO:0000313" key="3">
    <source>
        <dbReference type="Proteomes" id="UP000604273"/>
    </source>
</evidence>
<organism evidence="2 3">
    <name type="scientific">Fusarium gaditjirri</name>
    <dbReference type="NCBI Taxonomy" id="282569"/>
    <lineage>
        <taxon>Eukaryota</taxon>
        <taxon>Fungi</taxon>
        <taxon>Dikarya</taxon>
        <taxon>Ascomycota</taxon>
        <taxon>Pezizomycotina</taxon>
        <taxon>Sordariomycetes</taxon>
        <taxon>Hypocreomycetidae</taxon>
        <taxon>Hypocreales</taxon>
        <taxon>Nectriaceae</taxon>
        <taxon>Fusarium</taxon>
        <taxon>Fusarium nisikadoi species complex</taxon>
    </lineage>
</organism>
<dbReference type="PANTHER" id="PTHR13593">
    <property type="match status" value="1"/>
</dbReference>
<feature type="domain" description="Phosphatidylinositol-specific phospholipase C X" evidence="1">
    <location>
        <begin position="341"/>
        <end position="497"/>
    </location>
</feature>
<dbReference type="GO" id="GO:0008081">
    <property type="term" value="F:phosphoric diester hydrolase activity"/>
    <property type="evidence" value="ECO:0007669"/>
    <property type="project" value="InterPro"/>
</dbReference>
<evidence type="ECO:0000259" key="1">
    <source>
        <dbReference type="SMART" id="SM00148"/>
    </source>
</evidence>
<dbReference type="Gene3D" id="3.20.20.190">
    <property type="entry name" value="Phosphatidylinositol (PI) phosphodiesterase"/>
    <property type="match status" value="1"/>
</dbReference>
<evidence type="ECO:0000313" key="2">
    <source>
        <dbReference type="EMBL" id="KAF4946126.1"/>
    </source>
</evidence>
<reference evidence="2" key="1">
    <citation type="journal article" date="2020" name="BMC Genomics">
        <title>Correction to: Identification and distribution of gene clusters required for synthesis of sphingolipid metabolism inhibitors in diverse species of the filamentous fungus Fusarium.</title>
        <authorList>
            <person name="Kim H.S."/>
            <person name="Lohmar J.M."/>
            <person name="Busman M."/>
            <person name="Brown D.W."/>
            <person name="Naumann T.A."/>
            <person name="Divon H.H."/>
            <person name="Lysoe E."/>
            <person name="Uhlig S."/>
            <person name="Proctor R.H."/>
        </authorList>
    </citation>
    <scope>NUCLEOTIDE SEQUENCE</scope>
    <source>
        <strain evidence="2">NRRL 45417</strain>
    </source>
</reference>
<name>A0A8H4WQ95_9HYPO</name>
<dbReference type="PROSITE" id="PS50007">
    <property type="entry name" value="PIPLC_X_DOMAIN"/>
    <property type="match status" value="1"/>
</dbReference>
<proteinExistence type="predicted"/>
<dbReference type="SMART" id="SM00148">
    <property type="entry name" value="PLCXc"/>
    <property type="match status" value="1"/>
</dbReference>
<dbReference type="SUPFAM" id="SSF51695">
    <property type="entry name" value="PLC-like phosphodiesterases"/>
    <property type="match status" value="1"/>
</dbReference>